<name>A0A0K9PI43_ZOSMR</name>
<evidence type="ECO:0000256" key="1">
    <source>
        <dbReference type="ARBA" id="ARBA00000707"/>
    </source>
</evidence>
<organism evidence="7 8">
    <name type="scientific">Zostera marina</name>
    <name type="common">Eelgrass</name>
    <dbReference type="NCBI Taxonomy" id="29655"/>
    <lineage>
        <taxon>Eukaryota</taxon>
        <taxon>Viridiplantae</taxon>
        <taxon>Streptophyta</taxon>
        <taxon>Embryophyta</taxon>
        <taxon>Tracheophyta</taxon>
        <taxon>Spermatophyta</taxon>
        <taxon>Magnoliopsida</taxon>
        <taxon>Liliopsida</taxon>
        <taxon>Zosteraceae</taxon>
        <taxon>Zostera</taxon>
    </lineage>
</organism>
<dbReference type="PANTHER" id="PTHR12419">
    <property type="entry name" value="OTU DOMAIN CONTAINING PROTEIN"/>
    <property type="match status" value="1"/>
</dbReference>
<sequence>MYKQNHPEIVRWGLNLLGCSATPNTNNCICHNASYARQGITEPDRRMLENDEIIAHTLQEEIYQLTDAESSGNPRHASVLAQDWMSPSTENYNYGYMGSSTSYSDPKEYYEGDSEVGRRLNNMVSVRHVPKINGAIPSIDDATSDHERLLQRLQMYDYVEKKVEGDGNCQFRAISDQFYGSTEHHEFVRRQIVNQLKSHPEIYSGYVPMEYSQYLKKLSNDAEWGDHVTLQAAADSYGIKIFLITSFKNQCYIEILPNVQKSKRVIFLSFWSEVHYNSIYPKGDLQQ</sequence>
<dbReference type="EMBL" id="LFYR01000829">
    <property type="protein sequence ID" value="KMZ68614.1"/>
    <property type="molecule type" value="Genomic_DNA"/>
</dbReference>
<proteinExistence type="inferred from homology"/>
<dbReference type="STRING" id="29655.A0A0K9PI43"/>
<dbReference type="GO" id="GO:0006508">
    <property type="term" value="P:proteolysis"/>
    <property type="evidence" value="ECO:0007669"/>
    <property type="project" value="UniProtKB-KW"/>
</dbReference>
<dbReference type="Pfam" id="PF02338">
    <property type="entry name" value="OTU"/>
    <property type="match status" value="1"/>
</dbReference>
<dbReference type="PROSITE" id="PS50802">
    <property type="entry name" value="OTU"/>
    <property type="match status" value="1"/>
</dbReference>
<dbReference type="Proteomes" id="UP000036987">
    <property type="component" value="Unassembled WGS sequence"/>
</dbReference>
<accession>A0A0K9PI43</accession>
<evidence type="ECO:0000313" key="7">
    <source>
        <dbReference type="EMBL" id="KMZ68614.1"/>
    </source>
</evidence>
<evidence type="ECO:0000256" key="5">
    <source>
        <dbReference type="ARBA" id="ARBA00022801"/>
    </source>
</evidence>
<feature type="domain" description="OTU" evidence="6">
    <location>
        <begin position="158"/>
        <end position="282"/>
    </location>
</feature>
<dbReference type="FunFam" id="3.90.70.80:FF:000001">
    <property type="entry name" value="OTU domain-containing protein"/>
    <property type="match status" value="1"/>
</dbReference>
<dbReference type="PANTHER" id="PTHR12419:SF111">
    <property type="entry name" value="OVARIAN TUMOR DOMAIN-CONTAINING DEUBIQUITINATING ENZYME 9"/>
    <property type="match status" value="1"/>
</dbReference>
<evidence type="ECO:0000256" key="4">
    <source>
        <dbReference type="ARBA" id="ARBA00022786"/>
    </source>
</evidence>
<keyword evidence="5" id="KW-0378">Hydrolase</keyword>
<dbReference type="EC" id="3.4.19.12" evidence="3"/>
<keyword evidence="7" id="KW-0645">Protease</keyword>
<dbReference type="CDD" id="cd22751">
    <property type="entry name" value="OTU_plant_OTU9-like"/>
    <property type="match status" value="1"/>
</dbReference>
<comment type="caution">
    <text evidence="7">The sequence shown here is derived from an EMBL/GenBank/DDBJ whole genome shotgun (WGS) entry which is preliminary data.</text>
</comment>
<protein>
    <recommendedName>
        <fullName evidence="3">ubiquitinyl hydrolase 1</fullName>
        <ecNumber evidence="3">3.4.19.12</ecNumber>
    </recommendedName>
</protein>
<dbReference type="Gene3D" id="3.90.70.80">
    <property type="match status" value="1"/>
</dbReference>
<dbReference type="OrthoDB" id="415023at2759"/>
<dbReference type="GO" id="GO:0004843">
    <property type="term" value="F:cysteine-type deubiquitinase activity"/>
    <property type="evidence" value="ECO:0000318"/>
    <property type="project" value="GO_Central"/>
</dbReference>
<comment type="similarity">
    <text evidence="2">Belongs to the peptidase C85 family.</text>
</comment>
<comment type="catalytic activity">
    <reaction evidence="1">
        <text>Thiol-dependent hydrolysis of ester, thioester, amide, peptide and isopeptide bonds formed by the C-terminal Gly of ubiquitin (a 76-residue protein attached to proteins as an intracellular targeting signal).</text>
        <dbReference type="EC" id="3.4.19.12"/>
    </reaction>
</comment>
<dbReference type="OMA" id="LEYSTEW"/>
<dbReference type="InterPro" id="IPR003323">
    <property type="entry name" value="OTU_dom"/>
</dbReference>
<evidence type="ECO:0000313" key="8">
    <source>
        <dbReference type="Proteomes" id="UP000036987"/>
    </source>
</evidence>
<reference evidence="8" key="1">
    <citation type="journal article" date="2016" name="Nature">
        <title>The genome of the seagrass Zostera marina reveals angiosperm adaptation to the sea.</title>
        <authorList>
            <person name="Olsen J.L."/>
            <person name="Rouze P."/>
            <person name="Verhelst B."/>
            <person name="Lin Y.-C."/>
            <person name="Bayer T."/>
            <person name="Collen J."/>
            <person name="Dattolo E."/>
            <person name="De Paoli E."/>
            <person name="Dittami S."/>
            <person name="Maumus F."/>
            <person name="Michel G."/>
            <person name="Kersting A."/>
            <person name="Lauritano C."/>
            <person name="Lohaus R."/>
            <person name="Toepel M."/>
            <person name="Tonon T."/>
            <person name="Vanneste K."/>
            <person name="Amirebrahimi M."/>
            <person name="Brakel J."/>
            <person name="Bostroem C."/>
            <person name="Chovatia M."/>
            <person name="Grimwood J."/>
            <person name="Jenkins J.W."/>
            <person name="Jueterbock A."/>
            <person name="Mraz A."/>
            <person name="Stam W.T."/>
            <person name="Tice H."/>
            <person name="Bornberg-Bauer E."/>
            <person name="Green P.J."/>
            <person name="Pearson G.A."/>
            <person name="Procaccini G."/>
            <person name="Duarte C.M."/>
            <person name="Schmutz J."/>
            <person name="Reusch T.B.H."/>
            <person name="Van de Peer Y."/>
        </authorList>
    </citation>
    <scope>NUCLEOTIDE SEQUENCE [LARGE SCALE GENOMIC DNA]</scope>
    <source>
        <strain evidence="8">cv. Finnish</strain>
    </source>
</reference>
<dbReference type="InterPro" id="IPR038765">
    <property type="entry name" value="Papain-like_cys_pep_sf"/>
</dbReference>
<keyword evidence="8" id="KW-1185">Reference proteome</keyword>
<evidence type="ECO:0000256" key="3">
    <source>
        <dbReference type="ARBA" id="ARBA00012759"/>
    </source>
</evidence>
<dbReference type="SUPFAM" id="SSF54001">
    <property type="entry name" value="Cysteine proteinases"/>
    <property type="match status" value="1"/>
</dbReference>
<dbReference type="AlphaFoldDB" id="A0A0K9PI43"/>
<dbReference type="InterPro" id="IPR050704">
    <property type="entry name" value="Peptidase_C85-like"/>
</dbReference>
<evidence type="ECO:0000256" key="2">
    <source>
        <dbReference type="ARBA" id="ARBA00010407"/>
    </source>
</evidence>
<evidence type="ECO:0000259" key="6">
    <source>
        <dbReference type="PROSITE" id="PS50802"/>
    </source>
</evidence>
<keyword evidence="4" id="KW-0833">Ubl conjugation pathway</keyword>
<gene>
    <name evidence="7" type="ORF">ZOSMA_235G00210</name>
</gene>